<dbReference type="Pfam" id="PF17801">
    <property type="entry name" value="Melibiase_C"/>
    <property type="match status" value="1"/>
</dbReference>
<feature type="domain" description="Ricin B lectin" evidence="15">
    <location>
        <begin position="418"/>
        <end position="531"/>
    </location>
</feature>
<dbReference type="AlphaFoldDB" id="A0AAD4GN05"/>
<dbReference type="InterPro" id="IPR013785">
    <property type="entry name" value="Aldolase_TIM"/>
</dbReference>
<dbReference type="CDD" id="cd23425">
    <property type="entry name" value="beta-trefoil_Ricin_AglA"/>
    <property type="match status" value="1"/>
</dbReference>
<dbReference type="InterPro" id="IPR035992">
    <property type="entry name" value="Ricin_B-like_lectins"/>
</dbReference>
<evidence type="ECO:0000256" key="6">
    <source>
        <dbReference type="ARBA" id="ARBA00022525"/>
    </source>
</evidence>
<dbReference type="GO" id="GO:0005975">
    <property type="term" value="P:carbohydrate metabolic process"/>
    <property type="evidence" value="ECO:0007669"/>
    <property type="project" value="InterPro"/>
</dbReference>
<organism evidence="16 17">
    <name type="scientific">Aspergillus nanangensis</name>
    <dbReference type="NCBI Taxonomy" id="2582783"/>
    <lineage>
        <taxon>Eukaryota</taxon>
        <taxon>Fungi</taxon>
        <taxon>Dikarya</taxon>
        <taxon>Ascomycota</taxon>
        <taxon>Pezizomycotina</taxon>
        <taxon>Eurotiomycetes</taxon>
        <taxon>Eurotiomycetidae</taxon>
        <taxon>Eurotiales</taxon>
        <taxon>Aspergillaceae</taxon>
        <taxon>Aspergillus</taxon>
        <taxon>Aspergillus subgen. Circumdati</taxon>
    </lineage>
</organism>
<feature type="compositionally biased region" description="Basic residues" evidence="14">
    <location>
        <begin position="163"/>
        <end position="173"/>
    </location>
</feature>
<keyword evidence="11" id="KW-0325">Glycoprotein</keyword>
<dbReference type="Gene3D" id="2.80.10.50">
    <property type="match status" value="1"/>
</dbReference>
<dbReference type="Gene3D" id="3.20.20.70">
    <property type="entry name" value="Aldolase class I"/>
    <property type="match status" value="1"/>
</dbReference>
<dbReference type="InterPro" id="IPR041233">
    <property type="entry name" value="Melibiase_C"/>
</dbReference>
<dbReference type="PROSITE" id="PS50231">
    <property type="entry name" value="RICIN_B_LECTIN"/>
    <property type="match status" value="1"/>
</dbReference>
<dbReference type="SMART" id="SM00458">
    <property type="entry name" value="RICIN"/>
    <property type="match status" value="1"/>
</dbReference>
<keyword evidence="9 13" id="KW-0378">Hydrolase</keyword>
<evidence type="ECO:0000256" key="10">
    <source>
        <dbReference type="ARBA" id="ARBA00023157"/>
    </source>
</evidence>
<dbReference type="CDD" id="cd14792">
    <property type="entry name" value="GH27"/>
    <property type="match status" value="1"/>
</dbReference>
<keyword evidence="8" id="KW-0430">Lectin</keyword>
<keyword evidence="12 13" id="KW-0326">Glycosidase</keyword>
<protein>
    <recommendedName>
        <fullName evidence="5 13">Alpha-galactosidase</fullName>
        <ecNumber evidence="5 13">3.2.1.22</ecNumber>
    </recommendedName>
    <alternativeName>
        <fullName evidence="13">Melibiase</fullName>
    </alternativeName>
</protein>
<dbReference type="GO" id="GO:0004557">
    <property type="term" value="F:alpha-galactosidase activity"/>
    <property type="evidence" value="ECO:0007669"/>
    <property type="project" value="UniProtKB-EC"/>
</dbReference>
<dbReference type="Pfam" id="PF00652">
    <property type="entry name" value="Ricin_B_lectin"/>
    <property type="match status" value="1"/>
</dbReference>
<reference evidence="16" key="1">
    <citation type="journal article" date="2019" name="Beilstein J. Org. Chem.">
        <title>Nanangenines: drimane sesquiterpenoids as the dominant metabolite cohort of a novel Australian fungus, Aspergillus nanangensis.</title>
        <authorList>
            <person name="Lacey H.J."/>
            <person name="Gilchrist C.L.M."/>
            <person name="Crombie A."/>
            <person name="Kalaitzis J.A."/>
            <person name="Vuong D."/>
            <person name="Rutledge P.J."/>
            <person name="Turner P."/>
            <person name="Pitt J.I."/>
            <person name="Lacey E."/>
            <person name="Chooi Y.H."/>
            <person name="Piggott A.M."/>
        </authorList>
    </citation>
    <scope>NUCLEOTIDE SEQUENCE</scope>
    <source>
        <strain evidence="16">MST-FP2251</strain>
    </source>
</reference>
<dbReference type="InterPro" id="IPR013780">
    <property type="entry name" value="Glyco_hydro_b"/>
</dbReference>
<evidence type="ECO:0000256" key="13">
    <source>
        <dbReference type="RuleBase" id="RU361168"/>
    </source>
</evidence>
<comment type="caution">
    <text evidence="16">The sequence shown here is derived from an EMBL/GenBank/DDBJ whole genome shotgun (WGS) entry which is preliminary data.</text>
</comment>
<dbReference type="Pfam" id="PF16499">
    <property type="entry name" value="Melibiase_2"/>
    <property type="match status" value="2"/>
</dbReference>
<dbReference type="PANTHER" id="PTHR11452">
    <property type="entry name" value="ALPHA-GALACTOSIDASE/ALPHA-N-ACETYLGALACTOSAMINIDASE"/>
    <property type="match status" value="1"/>
</dbReference>
<proteinExistence type="inferred from homology"/>
<keyword evidence="17" id="KW-1185">Reference proteome</keyword>
<keyword evidence="10 13" id="KW-1015">Disulfide bond</keyword>
<dbReference type="InterPro" id="IPR002241">
    <property type="entry name" value="Glyco_hydro_27"/>
</dbReference>
<comment type="subcellular location">
    <subcellularLocation>
        <location evidence="3">Secreted</location>
    </subcellularLocation>
</comment>
<dbReference type="SUPFAM" id="SSF51011">
    <property type="entry name" value="Glycosyl hydrolase domain"/>
    <property type="match status" value="1"/>
</dbReference>
<evidence type="ECO:0000256" key="2">
    <source>
        <dbReference type="ARBA" id="ARBA00003969"/>
    </source>
</evidence>
<comment type="function">
    <text evidence="2">Hydrolyzes a variety of simple alpha-D-galactoside as well as more complex molecules such as oligosaccharides and polysaccharides.</text>
</comment>
<evidence type="ECO:0000256" key="12">
    <source>
        <dbReference type="ARBA" id="ARBA00023295"/>
    </source>
</evidence>
<dbReference type="GO" id="GO:0005576">
    <property type="term" value="C:extracellular region"/>
    <property type="evidence" value="ECO:0007669"/>
    <property type="project" value="UniProtKB-SubCell"/>
</dbReference>
<dbReference type="SUPFAM" id="SSF51445">
    <property type="entry name" value="(Trans)glycosidases"/>
    <property type="match status" value="1"/>
</dbReference>
<evidence type="ECO:0000256" key="11">
    <source>
        <dbReference type="ARBA" id="ARBA00023180"/>
    </source>
</evidence>
<sequence length="541" mass="59336">MGFNPWSRYQCSPDETLFLTTATTMLSTGLLTAGYTRLNLDDCWTTHERAPNGSLQWDSGKFPHGIPWLAEFVKSQGIELGIYADAGNATCGGFPGSEGWEEVDAGVFGEWGVGYVKVDGCNLFASEEVGTLEEVYRRVYGRWSEVLRGDVDPDPDSTEGRRSRSKKKEKKKEKGMMIFSQSAPAYFFNSSPNHTTWYTILEWVRQTGELARHSTDILVYADQDQSSPSKAWTSIMHNYHTNTLLARYQAPGFYNDPDFLIPDHPGLTLAEKRTQFTLWASFSAPLIISADLPALVGTEEMQFLLNSEVIAVDQDVLAQQATLASRDAEVDVLTRSLVDGRRVVTVLNRGADRVRRAIPLEWLGLHLGCKFRVRDLWTGVEQGDVRGVLVVEVASHATEMYTLMPEGDEHGDCPVESTGIVLHAASEGCLTGGSAISGVKIETCRATADQIWQVSRLGELRPLAASGLCLTGEAGKASLRRCSGGEDQRWSYAISGNLQNEFTGSCLTESEGESEMKPCVRAADSQVFALPAATAVDQSTD</sequence>
<keyword evidence="7" id="KW-0732">Signal</keyword>
<evidence type="ECO:0000256" key="9">
    <source>
        <dbReference type="ARBA" id="ARBA00022801"/>
    </source>
</evidence>
<reference evidence="16" key="2">
    <citation type="submission" date="2020-02" db="EMBL/GenBank/DDBJ databases">
        <authorList>
            <person name="Gilchrist C.L.M."/>
            <person name="Chooi Y.-H."/>
        </authorList>
    </citation>
    <scope>NUCLEOTIDE SEQUENCE</scope>
    <source>
        <strain evidence="16">MST-FP2251</strain>
    </source>
</reference>
<name>A0AAD4GN05_ASPNN</name>
<dbReference type="GO" id="GO:0030246">
    <property type="term" value="F:carbohydrate binding"/>
    <property type="evidence" value="ECO:0007669"/>
    <property type="project" value="UniProtKB-KW"/>
</dbReference>
<dbReference type="SUPFAM" id="SSF50370">
    <property type="entry name" value="Ricin B-like lectins"/>
    <property type="match status" value="1"/>
</dbReference>
<evidence type="ECO:0000256" key="14">
    <source>
        <dbReference type="SAM" id="MobiDB-lite"/>
    </source>
</evidence>
<dbReference type="Gene3D" id="2.60.40.1180">
    <property type="entry name" value="Golgi alpha-mannosidase II"/>
    <property type="match status" value="1"/>
</dbReference>
<evidence type="ECO:0000313" key="16">
    <source>
        <dbReference type="EMBL" id="KAF9883649.1"/>
    </source>
</evidence>
<dbReference type="EC" id="3.2.1.22" evidence="5 13"/>
<dbReference type="EMBL" id="VCAU01000154">
    <property type="protein sequence ID" value="KAF9883649.1"/>
    <property type="molecule type" value="Genomic_DNA"/>
</dbReference>
<dbReference type="InterPro" id="IPR000772">
    <property type="entry name" value="Ricin_B_lectin"/>
</dbReference>
<keyword evidence="6" id="KW-0964">Secreted</keyword>
<evidence type="ECO:0000256" key="4">
    <source>
        <dbReference type="ARBA" id="ARBA00009743"/>
    </source>
</evidence>
<comment type="similarity">
    <text evidence="4 13">Belongs to the glycosyl hydrolase 27 family.</text>
</comment>
<feature type="region of interest" description="Disordered" evidence="14">
    <location>
        <begin position="150"/>
        <end position="174"/>
    </location>
</feature>
<evidence type="ECO:0000313" key="17">
    <source>
        <dbReference type="Proteomes" id="UP001194746"/>
    </source>
</evidence>
<dbReference type="InterPro" id="IPR017853">
    <property type="entry name" value="GH"/>
</dbReference>
<comment type="catalytic activity">
    <reaction evidence="1 13">
        <text>Hydrolysis of terminal, non-reducing alpha-D-galactose residues in alpha-D-galactosides, including galactose oligosaccharides, galactomannans and galactolipids.</text>
        <dbReference type="EC" id="3.2.1.22"/>
    </reaction>
</comment>
<evidence type="ECO:0000256" key="1">
    <source>
        <dbReference type="ARBA" id="ARBA00001255"/>
    </source>
</evidence>
<dbReference type="Proteomes" id="UP001194746">
    <property type="component" value="Unassembled WGS sequence"/>
</dbReference>
<gene>
    <name evidence="16" type="ORF">FE257_003083</name>
</gene>
<evidence type="ECO:0000256" key="8">
    <source>
        <dbReference type="ARBA" id="ARBA00022734"/>
    </source>
</evidence>
<evidence type="ECO:0000256" key="7">
    <source>
        <dbReference type="ARBA" id="ARBA00022729"/>
    </source>
</evidence>
<evidence type="ECO:0000256" key="3">
    <source>
        <dbReference type="ARBA" id="ARBA00004613"/>
    </source>
</evidence>
<dbReference type="PANTHER" id="PTHR11452:SF91">
    <property type="entry name" value="ALPHA-GALACTOSIDASE A-RELATED"/>
    <property type="match status" value="1"/>
</dbReference>
<evidence type="ECO:0000256" key="5">
    <source>
        <dbReference type="ARBA" id="ARBA00012755"/>
    </source>
</evidence>
<accession>A0AAD4GN05</accession>
<evidence type="ECO:0000259" key="15">
    <source>
        <dbReference type="SMART" id="SM00458"/>
    </source>
</evidence>
<dbReference type="PRINTS" id="PR00740">
    <property type="entry name" value="GLHYDRLASE27"/>
</dbReference>